<accession>A0ACB9KF47</accession>
<protein>
    <submittedName>
        <fullName evidence="1">Uncharacterized protein</fullName>
    </submittedName>
</protein>
<proteinExistence type="predicted"/>
<name>A0ACB9KF47_BAUVA</name>
<organism evidence="1 2">
    <name type="scientific">Bauhinia variegata</name>
    <name type="common">Purple orchid tree</name>
    <name type="synonym">Phanera variegata</name>
    <dbReference type="NCBI Taxonomy" id="167791"/>
    <lineage>
        <taxon>Eukaryota</taxon>
        <taxon>Viridiplantae</taxon>
        <taxon>Streptophyta</taxon>
        <taxon>Embryophyta</taxon>
        <taxon>Tracheophyta</taxon>
        <taxon>Spermatophyta</taxon>
        <taxon>Magnoliopsida</taxon>
        <taxon>eudicotyledons</taxon>
        <taxon>Gunneridae</taxon>
        <taxon>Pentapetalae</taxon>
        <taxon>rosids</taxon>
        <taxon>fabids</taxon>
        <taxon>Fabales</taxon>
        <taxon>Fabaceae</taxon>
        <taxon>Cercidoideae</taxon>
        <taxon>Cercideae</taxon>
        <taxon>Bauhiniinae</taxon>
        <taxon>Bauhinia</taxon>
    </lineage>
</organism>
<dbReference type="EMBL" id="CM039439">
    <property type="protein sequence ID" value="KAI4295795.1"/>
    <property type="molecule type" value="Genomic_DNA"/>
</dbReference>
<keyword evidence="2" id="KW-1185">Reference proteome</keyword>
<evidence type="ECO:0000313" key="2">
    <source>
        <dbReference type="Proteomes" id="UP000828941"/>
    </source>
</evidence>
<gene>
    <name evidence="1" type="ORF">L6164_035803</name>
</gene>
<dbReference type="Proteomes" id="UP000828941">
    <property type="component" value="Chromosome 14"/>
</dbReference>
<comment type="caution">
    <text evidence="1">The sequence shown here is derived from an EMBL/GenBank/DDBJ whole genome shotgun (WGS) entry which is preliminary data.</text>
</comment>
<reference evidence="1 2" key="1">
    <citation type="journal article" date="2022" name="DNA Res.">
        <title>Chromosomal-level genome assembly of the orchid tree Bauhinia variegata (Leguminosae; Cercidoideae) supports the allotetraploid origin hypothesis of Bauhinia.</title>
        <authorList>
            <person name="Zhong Y."/>
            <person name="Chen Y."/>
            <person name="Zheng D."/>
            <person name="Pang J."/>
            <person name="Liu Y."/>
            <person name="Luo S."/>
            <person name="Meng S."/>
            <person name="Qian L."/>
            <person name="Wei D."/>
            <person name="Dai S."/>
            <person name="Zhou R."/>
        </authorList>
    </citation>
    <scope>NUCLEOTIDE SEQUENCE [LARGE SCALE GENOMIC DNA]</scope>
    <source>
        <strain evidence="1">BV-YZ2020</strain>
    </source>
</reference>
<evidence type="ECO:0000313" key="1">
    <source>
        <dbReference type="EMBL" id="KAI4295795.1"/>
    </source>
</evidence>
<sequence>MKYELKLSFSFGFRSESRNPPILRPNSTTLQFPFPFKRPLQLWSVKVAAWLRCPIILNFQPLRPPIAGSVDPPRNFVPPMPVQFRPVVPPQQSQQFMSMPSQHYQPVGPGLPLMNVGMPSQSQQPQFSQPIQQLPPRPGQQLPLPPQAIPLPIVRPNMHISSEPMVPQPDSQASNNYTPGLGGPGIPMTSSYTFVSSTYGQGQTNLSSTYGQGQTNFSATSQYQPVSQIHAPIVSSGEQVRMCQNATSGTDFPSSGEQPSITTIMPPATSAQLNSTKDGSTDWIEHVSANGRRFYYNKKTKVSSWEKPYELMTPIERADASTNWKEYTSPDGRKYYYNKVTKESKWSIPEQLKVARQQVENPIFSSSQHASMSSQAQPLVPASVVEAPSGDDNSSFTGQGEPLSPVLVAPVVTTSSNNLQPEITSETSVSPAVTPTTGTNANEAEAPVKTFTPLNADVESEGAATIDVDVSPAPMNDANNSSGQDALDSTDQVLVQDKEDVKKETSGEKTNDAGSETKAVEPEPPVYANKMEAKNAFKALLESANVGSDWTWDRAMRVIINDKRYGALKTLGERKQAFNEFLNERKKHEAEDKRMKQKKAREEFKIMLEESKELTSSTRWSKAVSIFENDERFKAVERDRDRRDLFDNFIEELTNKERAKAQEERKQNIIEYRKFLESCDFIKASTQWRKVQDRLEADERCSRLEKFDRMEIFQDYLRDLEKEEEEQRKMQKEELRKIERKNRDEFRKLMEEHITAGTLTAKTHWRDYYIKVKDLPAYLAVASNTSGPTTKDLFEDVVEELDKQYHEDKTRIKDAVKLGKITLSSTWTLEDFKTAISKDISSPPISDVNLKIVFDELLERAKEKEEKEAKKRKRLADYFYHLLYSFKDITASSKWEDYEPLIQDSQEFRSIGDESTCKEIFEEYITQLKEEAKESERKRKEERAKKDKEREERERRKAKQRREKDGGREREKEESHKKDKAESDNADTTDIQSSKGNRKSEDDNRKQRKQHQSPDHETDKERTKKSRGHSSDRKKSRRHSSGHESDGEGRHKRHKRDHRGDPYRDDDYGELEDGEFGEDGERW</sequence>